<dbReference type="GO" id="GO:0005777">
    <property type="term" value="C:peroxisome"/>
    <property type="evidence" value="ECO:0007669"/>
    <property type="project" value="TreeGrafter"/>
</dbReference>
<proteinExistence type="predicted"/>
<dbReference type="EMBL" id="WJQU01000002">
    <property type="protein sequence ID" value="KAJ6641641.1"/>
    <property type="molecule type" value="Genomic_DNA"/>
</dbReference>
<dbReference type="OrthoDB" id="60204at2759"/>
<feature type="domain" description="Peroxisomal multifunctional enzyme type 2-like N-terminal" evidence="1">
    <location>
        <begin position="397"/>
        <end position="512"/>
    </location>
</feature>
<gene>
    <name evidence="2" type="primary">HSD17B4</name>
    <name evidence="2" type="ORF">Bhyg_06581</name>
</gene>
<name>A0A9Q0N1N1_9DIPT</name>
<dbReference type="SUPFAM" id="SSF54637">
    <property type="entry name" value="Thioesterase/thiol ester dehydrase-isomerase"/>
    <property type="match status" value="6"/>
</dbReference>
<dbReference type="PANTHER" id="PTHR13078:SF56">
    <property type="entry name" value="PEROXISOMAL MULTIFUNCTIONAL ENZYME TYPE 2"/>
    <property type="match status" value="1"/>
</dbReference>
<protein>
    <submittedName>
        <fullName evidence="2">Peroxisomal multifunctional enzyme type 2</fullName>
    </submittedName>
</protein>
<organism evidence="2 3">
    <name type="scientific">Pseudolycoriella hygida</name>
    <dbReference type="NCBI Taxonomy" id="35572"/>
    <lineage>
        <taxon>Eukaryota</taxon>
        <taxon>Metazoa</taxon>
        <taxon>Ecdysozoa</taxon>
        <taxon>Arthropoda</taxon>
        <taxon>Hexapoda</taxon>
        <taxon>Insecta</taxon>
        <taxon>Pterygota</taxon>
        <taxon>Neoptera</taxon>
        <taxon>Endopterygota</taxon>
        <taxon>Diptera</taxon>
        <taxon>Nematocera</taxon>
        <taxon>Sciaroidea</taxon>
        <taxon>Sciaridae</taxon>
        <taxon>Pseudolycoriella</taxon>
    </lineage>
</organism>
<dbReference type="PANTHER" id="PTHR13078">
    <property type="entry name" value="PEROXISOMAL MULTIFUNCTIONAL ENZYME TYPE 2-RELATED"/>
    <property type="match status" value="1"/>
</dbReference>
<feature type="non-terminal residue" evidence="2">
    <location>
        <position position="1"/>
    </location>
</feature>
<feature type="domain" description="Peroxisomal multifunctional enzyme type 2-like N-terminal" evidence="1">
    <location>
        <begin position="661"/>
        <end position="764"/>
    </location>
</feature>
<dbReference type="InterPro" id="IPR054357">
    <property type="entry name" value="MFE-2_N"/>
</dbReference>
<dbReference type="Pfam" id="PF22622">
    <property type="entry name" value="MFE-2_hydrat-2_N"/>
    <property type="match status" value="3"/>
</dbReference>
<feature type="domain" description="Peroxisomal multifunctional enzyme type 2-like N-terminal" evidence="1">
    <location>
        <begin position="63"/>
        <end position="178"/>
    </location>
</feature>
<dbReference type="GO" id="GO:0006635">
    <property type="term" value="P:fatty acid beta-oxidation"/>
    <property type="evidence" value="ECO:0007669"/>
    <property type="project" value="TreeGrafter"/>
</dbReference>
<accession>A0A9Q0N1N1</accession>
<evidence type="ECO:0000313" key="3">
    <source>
        <dbReference type="Proteomes" id="UP001151699"/>
    </source>
</evidence>
<sequence>IGERFVCQQFFRRYAHVIHDGRGPCNEHYDSRFVLNLVNPKSVLKLDKTTATKYRFPKFSLKYSLDDVVQHRATLGIEEWNPELVEVMRKESKNVQVPPSFALVFSNFIMLAVAKKEIMIKDRTVHVNQVIDMFRPLKSEGVITYELKVVDILDKGKGTLLTYNLYGRDEHDNELFFLQNKFYQLNISANETDKQPTKKTVEPVKRLPDQIFEFKTEPFDLTWFSNPTPDDMKEPLFSPNHFRQYHDITHNFQTEPICHGRYYIGMVMNQLLTHYGGGDLTSLKRLETRLTHAVGPSQTLVTNSWKIAEQIHFETGANETGKLVLQVKNMSFLRIGERFVCQQFFRRYAHVIHDGRGPCNEHYDSRFVLNLVNPKSVLKLDKTTATKYRFPKFSLKYSLDDVVQHRATLGIEEWDPELVEVMRKESKNVQVPPSFALVFSNFIMLAVAKKEIMIKDRTVHVNQVIDMFRPLKSEGVITYELKVVDILDKGKGTLLTYNLYGRDEHDNELFFLQNKFYQLNISANETDKQPTKKTVEPVKRLPDQIFEFKTEPFDLTWFSNPTPDDMKEPLFSPNHFRQYHDITHNFQTEPICHGRYYIGMVMNQLLTHYGGGDLTSLKRLETRLTHAVGPSQTLVTNSWKIAEQIHFETGANETGKLVLQVGIEEWNPELVEVMRKESKNVQVPPSFALVFSNFIMLAVAKKEIMIKDRTVHVNQVIDMFRPLKSEGVITYELKVVDILDKEKGTLATYNLYGRDEHDNELFFLQNKFYQLNISTNETDKQPTKKTVEPVKRLPDQIFQFKTEPFDLTWFSNPTPDDMKEPLFSPNHFRQYHDIMHNFQTEPICHGRYCIGIVMNQLLTHYGGGDLTSLKRLETRLTHAVGPSQTLVTNSWKIAEQIHFETVANETGKFVL</sequence>
<feature type="non-terminal residue" evidence="2">
    <location>
        <position position="911"/>
    </location>
</feature>
<reference evidence="2" key="1">
    <citation type="submission" date="2022-07" db="EMBL/GenBank/DDBJ databases">
        <authorList>
            <person name="Trinca V."/>
            <person name="Uliana J.V.C."/>
            <person name="Torres T.T."/>
            <person name="Ward R.J."/>
            <person name="Monesi N."/>
        </authorList>
    </citation>
    <scope>NUCLEOTIDE SEQUENCE</scope>
    <source>
        <strain evidence="2">HSMRA1968</strain>
        <tissue evidence="2">Whole embryos</tissue>
    </source>
</reference>
<dbReference type="InterPro" id="IPR029069">
    <property type="entry name" value="HotDog_dom_sf"/>
</dbReference>
<keyword evidence="3" id="KW-1185">Reference proteome</keyword>
<dbReference type="GO" id="GO:0003857">
    <property type="term" value="F:(3S)-3-hydroxyacyl-CoA dehydrogenase (NAD+) activity"/>
    <property type="evidence" value="ECO:0007669"/>
    <property type="project" value="TreeGrafter"/>
</dbReference>
<dbReference type="GO" id="GO:0004300">
    <property type="term" value="F:enoyl-CoA hydratase activity"/>
    <property type="evidence" value="ECO:0007669"/>
    <property type="project" value="TreeGrafter"/>
</dbReference>
<dbReference type="GO" id="GO:0044594">
    <property type="term" value="F:17-beta-hydroxysteroid dehydrogenase (NAD+) activity"/>
    <property type="evidence" value="ECO:0007669"/>
    <property type="project" value="TreeGrafter"/>
</dbReference>
<evidence type="ECO:0000313" key="2">
    <source>
        <dbReference type="EMBL" id="KAJ6641641.1"/>
    </source>
</evidence>
<evidence type="ECO:0000259" key="1">
    <source>
        <dbReference type="Pfam" id="PF22622"/>
    </source>
</evidence>
<dbReference type="Proteomes" id="UP001151699">
    <property type="component" value="Chromosome B"/>
</dbReference>
<dbReference type="Gene3D" id="3.10.129.10">
    <property type="entry name" value="Hotdog Thioesterase"/>
    <property type="match status" value="4"/>
</dbReference>
<comment type="caution">
    <text evidence="2">The sequence shown here is derived from an EMBL/GenBank/DDBJ whole genome shotgun (WGS) entry which is preliminary data.</text>
</comment>
<dbReference type="AlphaFoldDB" id="A0A9Q0N1N1"/>